<dbReference type="InterPro" id="IPR051431">
    <property type="entry name" value="TFIID_subunit_9"/>
</dbReference>
<accession>A0A9D4YT35</accession>
<dbReference type="InterPro" id="IPR009072">
    <property type="entry name" value="Histone-fold"/>
</dbReference>
<dbReference type="PANTHER" id="PTHR48068">
    <property type="entry name" value="TAF9 RNA POLYMERASE II, TATA BOX-BINDING PROTEIN (TBP)-ASSOCIATED FACTOR"/>
    <property type="match status" value="1"/>
</dbReference>
<evidence type="ECO:0000256" key="2">
    <source>
        <dbReference type="ARBA" id="ARBA00007646"/>
    </source>
</evidence>
<organism evidence="7 8">
    <name type="scientific">Chlorella vulgaris</name>
    <name type="common">Green alga</name>
    <dbReference type="NCBI Taxonomy" id="3077"/>
    <lineage>
        <taxon>Eukaryota</taxon>
        <taxon>Viridiplantae</taxon>
        <taxon>Chlorophyta</taxon>
        <taxon>core chlorophytes</taxon>
        <taxon>Trebouxiophyceae</taxon>
        <taxon>Chlorellales</taxon>
        <taxon>Chlorellaceae</taxon>
        <taxon>Chlorella clade</taxon>
        <taxon>Chlorella</taxon>
    </lineage>
</organism>
<dbReference type="GO" id="GO:0005669">
    <property type="term" value="C:transcription factor TFIID complex"/>
    <property type="evidence" value="ECO:0007669"/>
    <property type="project" value="TreeGrafter"/>
</dbReference>
<dbReference type="AlphaFoldDB" id="A0A9D4YT35"/>
<feature type="region of interest" description="Disordered" evidence="6">
    <location>
        <begin position="152"/>
        <end position="227"/>
    </location>
</feature>
<gene>
    <name evidence="7" type="ORF">D9Q98_009914</name>
</gene>
<reference evidence="7" key="2">
    <citation type="submission" date="2020-11" db="EMBL/GenBank/DDBJ databases">
        <authorList>
            <person name="Cecchin M."/>
            <person name="Marcolungo L."/>
            <person name="Rossato M."/>
            <person name="Girolomoni L."/>
            <person name="Cosentino E."/>
            <person name="Cuine S."/>
            <person name="Li-Beisson Y."/>
            <person name="Delledonne M."/>
            <person name="Ballottari M."/>
        </authorList>
    </citation>
    <scope>NUCLEOTIDE SEQUENCE</scope>
    <source>
        <strain evidence="7">211/11P</strain>
        <tissue evidence="7">Whole cell</tissue>
    </source>
</reference>
<evidence type="ECO:0000256" key="3">
    <source>
        <dbReference type="ARBA" id="ARBA00023015"/>
    </source>
</evidence>
<comment type="caution">
    <text evidence="7">The sequence shown here is derived from an EMBL/GenBank/DDBJ whole genome shotgun (WGS) entry which is preliminary data.</text>
</comment>
<dbReference type="PANTHER" id="PTHR48068:SF4">
    <property type="entry name" value="TATA-BOX BINDING PROTEIN ASSOCIATED FACTOR 9"/>
    <property type="match status" value="1"/>
</dbReference>
<dbReference type="OrthoDB" id="341924at2759"/>
<reference evidence="7" key="1">
    <citation type="journal article" date="2019" name="Plant J.">
        <title>Chlorella vulgaris genome assembly and annotation reveals the molecular basis for metabolic acclimation to high light conditions.</title>
        <authorList>
            <person name="Cecchin M."/>
            <person name="Marcolungo L."/>
            <person name="Rossato M."/>
            <person name="Girolomoni L."/>
            <person name="Cosentino E."/>
            <person name="Cuine S."/>
            <person name="Li-Beisson Y."/>
            <person name="Delledonne M."/>
            <person name="Ballottari M."/>
        </authorList>
    </citation>
    <scope>NUCLEOTIDE SEQUENCE</scope>
    <source>
        <strain evidence="7">211/11P</strain>
    </source>
</reference>
<evidence type="ECO:0008006" key="9">
    <source>
        <dbReference type="Google" id="ProtNLM"/>
    </source>
</evidence>
<keyword evidence="8" id="KW-1185">Reference proteome</keyword>
<keyword evidence="3" id="KW-0805">Transcription regulation</keyword>
<proteinExistence type="inferred from homology"/>
<feature type="compositionally biased region" description="Polar residues" evidence="6">
    <location>
        <begin position="7"/>
        <end position="30"/>
    </location>
</feature>
<evidence type="ECO:0000256" key="6">
    <source>
        <dbReference type="SAM" id="MobiDB-lite"/>
    </source>
</evidence>
<dbReference type="InterPro" id="IPR003162">
    <property type="entry name" value="TFIID-31"/>
</dbReference>
<dbReference type="EMBL" id="SIDB01000013">
    <property type="protein sequence ID" value="KAI3424361.1"/>
    <property type="molecule type" value="Genomic_DNA"/>
</dbReference>
<evidence type="ECO:0000313" key="7">
    <source>
        <dbReference type="EMBL" id="KAI3424361.1"/>
    </source>
</evidence>
<dbReference type="GO" id="GO:0046982">
    <property type="term" value="F:protein heterodimerization activity"/>
    <property type="evidence" value="ECO:0007669"/>
    <property type="project" value="InterPro"/>
</dbReference>
<sequence length="245" mass="26748">MLIQPNKAPSRTPQQQAAPEVDAQQSQQAQEVPEPAEALVIKQLLDSLGHKKHDPAVVQLLMELTYSNTAEILREAEAINLAAGGTGAELTPQDIALAASQQTRKHPEPPTLQELHALARVVNRQPLTGPSDKQHGIKLPPVADCLLSQNYQLRPKPRPAPPPQLPAARAAGSPRQYYAVKQQHDKLSTKIPQQWQPAPDAAAGSVEPFAAPAPRQQQQQQEQQPMAIDAEQQRLQDMAVTEEDI</sequence>
<dbReference type="GO" id="GO:0003713">
    <property type="term" value="F:transcription coactivator activity"/>
    <property type="evidence" value="ECO:0007669"/>
    <property type="project" value="TreeGrafter"/>
</dbReference>
<dbReference type="Gene3D" id="1.10.20.10">
    <property type="entry name" value="Histone, subunit A"/>
    <property type="match status" value="1"/>
</dbReference>
<evidence type="ECO:0000256" key="5">
    <source>
        <dbReference type="ARBA" id="ARBA00023242"/>
    </source>
</evidence>
<name>A0A9D4YT35_CHLVU</name>
<evidence type="ECO:0000256" key="4">
    <source>
        <dbReference type="ARBA" id="ARBA00023163"/>
    </source>
</evidence>
<evidence type="ECO:0000313" key="8">
    <source>
        <dbReference type="Proteomes" id="UP001055712"/>
    </source>
</evidence>
<comment type="similarity">
    <text evidence="2">Belongs to the TAF9 family.</text>
</comment>
<dbReference type="Pfam" id="PF02291">
    <property type="entry name" value="TFIID-31kDa"/>
    <property type="match status" value="1"/>
</dbReference>
<keyword evidence="4" id="KW-0804">Transcription</keyword>
<feature type="region of interest" description="Disordered" evidence="6">
    <location>
        <begin position="1"/>
        <end position="34"/>
    </location>
</feature>
<keyword evidence="5" id="KW-0539">Nucleus</keyword>
<evidence type="ECO:0000256" key="1">
    <source>
        <dbReference type="ARBA" id="ARBA00004123"/>
    </source>
</evidence>
<comment type="subcellular location">
    <subcellularLocation>
        <location evidence="1">Nucleus</location>
    </subcellularLocation>
</comment>
<dbReference type="Proteomes" id="UP001055712">
    <property type="component" value="Unassembled WGS sequence"/>
</dbReference>
<dbReference type="GO" id="GO:0051123">
    <property type="term" value="P:RNA polymerase II preinitiation complex assembly"/>
    <property type="evidence" value="ECO:0007669"/>
    <property type="project" value="TreeGrafter"/>
</dbReference>
<feature type="compositionally biased region" description="Low complexity" evidence="6">
    <location>
        <begin position="192"/>
        <end position="203"/>
    </location>
</feature>
<dbReference type="GO" id="GO:0016251">
    <property type="term" value="F:RNA polymerase II general transcription initiation factor activity"/>
    <property type="evidence" value="ECO:0007669"/>
    <property type="project" value="TreeGrafter"/>
</dbReference>
<protein>
    <recommendedName>
        <fullName evidence="9">Transcription initiation factor TFIID subunit 9</fullName>
    </recommendedName>
</protein>
<dbReference type="GO" id="GO:0000124">
    <property type="term" value="C:SAGA complex"/>
    <property type="evidence" value="ECO:0007669"/>
    <property type="project" value="TreeGrafter"/>
</dbReference>